<evidence type="ECO:0000313" key="5">
    <source>
        <dbReference type="EMBL" id="ACZ30494.1"/>
    </source>
</evidence>
<dbReference type="STRING" id="446471.Xcel_1463"/>
<dbReference type="HOGENOM" id="CLU_729474_0_0_11"/>
<dbReference type="EMBL" id="CP001821">
    <property type="protein sequence ID" value="ACZ30494.1"/>
    <property type="molecule type" value="Genomic_DNA"/>
</dbReference>
<dbReference type="Gene3D" id="3.40.190.170">
    <property type="entry name" value="Bacterial extracellular solute-binding protein, family 7"/>
    <property type="match status" value="1"/>
</dbReference>
<keyword evidence="2" id="KW-0813">Transport</keyword>
<feature type="signal peptide" evidence="4">
    <location>
        <begin position="1"/>
        <end position="33"/>
    </location>
</feature>
<dbReference type="GO" id="GO:0055085">
    <property type="term" value="P:transmembrane transport"/>
    <property type="evidence" value="ECO:0007669"/>
    <property type="project" value="InterPro"/>
</dbReference>
<evidence type="ECO:0000256" key="4">
    <source>
        <dbReference type="SAM" id="SignalP"/>
    </source>
</evidence>
<sequence length="379" mass="39739">MISHRNAATGRPRRGLRRRVAAVAAASAMAAGAACTATGPTSKAGGQAPPTVLRLALAEGAGVPYAPAVERFAAEAHERSDGSLVVDIDWGDMPIDPEGEVLLVDEVRAGAADLAHVPARALDLAGIDRLRALQTPLLVDSLALADAAVGGEVGADMLDGLGAHGLVGLGMYVENLRRPVGYRSALVSAADFDGVAIRAQPSALSYRVLETLGARPSMGVGYLVDDTGERFAAAESTWSGDYPFPRGSTFTGNVVFFPKVNVFVAHPDRFAALTTRQQEALREAASRTERWWATERRASEEELTEAWCLRGGRLAMATASDLASLHAAVRPLVAELEADPVVGADVAAIRELGETLPAMELVPPRWCAPPTGDGARLNP</sequence>
<dbReference type="eggNOG" id="COG1638">
    <property type="taxonomic scope" value="Bacteria"/>
</dbReference>
<dbReference type="AlphaFoldDB" id="D1BS02"/>
<proteinExistence type="inferred from homology"/>
<dbReference type="InterPro" id="IPR038404">
    <property type="entry name" value="TRAP_DctP_sf"/>
</dbReference>
<keyword evidence="3 4" id="KW-0732">Signal</keyword>
<evidence type="ECO:0000313" key="6">
    <source>
        <dbReference type="Proteomes" id="UP000002255"/>
    </source>
</evidence>
<evidence type="ECO:0000256" key="2">
    <source>
        <dbReference type="ARBA" id="ARBA00022448"/>
    </source>
</evidence>
<keyword evidence="6" id="KW-1185">Reference proteome</keyword>
<reference evidence="6" key="1">
    <citation type="submission" date="2009-11" db="EMBL/GenBank/DDBJ databases">
        <title>The complete chromosome of Xylanimonas cellulosilytica DSM 15894.</title>
        <authorList>
            <consortium name="US DOE Joint Genome Institute (JGI-PGF)"/>
            <person name="Lucas S."/>
            <person name="Copeland A."/>
            <person name="Lapidus A."/>
            <person name="Glavina del Rio T."/>
            <person name="Dalin E."/>
            <person name="Tice H."/>
            <person name="Bruce D."/>
            <person name="Goodwin L."/>
            <person name="Pitluck S."/>
            <person name="Kyrpides N."/>
            <person name="Mavromatis K."/>
            <person name="Ivanova N."/>
            <person name="Mikhailova N."/>
            <person name="Foster B."/>
            <person name="Clum A."/>
            <person name="Brettin T."/>
            <person name="Detter J.C."/>
            <person name="Han C."/>
            <person name="Larimer F."/>
            <person name="Land M."/>
            <person name="Hauser L."/>
            <person name="Markowitz V."/>
            <person name="Cheng J.F."/>
            <person name="Hugenholtz P."/>
            <person name="Woyke T."/>
            <person name="Wu D."/>
            <person name="Gehrich-Schroeter G."/>
            <person name="Schneider S."/>
            <person name="Pukall S.R."/>
            <person name="Klenk H.P."/>
            <person name="Eisen J.A."/>
        </authorList>
    </citation>
    <scope>NUCLEOTIDE SEQUENCE [LARGE SCALE GENOMIC DNA]</scope>
    <source>
        <strain evidence="6">DSM 15894 / CECT 5975 / LMG 20990 / XIL07</strain>
    </source>
</reference>
<dbReference type="InterPro" id="IPR018389">
    <property type="entry name" value="DctP_fam"/>
</dbReference>
<reference evidence="5 6" key="2">
    <citation type="journal article" date="2010" name="Stand. Genomic Sci.">
        <title>Complete genome sequence of Xylanimonas cellulosilytica type strain (XIL07).</title>
        <authorList>
            <person name="Foster B."/>
            <person name="Pukall R."/>
            <person name="Abt B."/>
            <person name="Nolan M."/>
            <person name="Glavina Del Rio T."/>
            <person name="Chen F."/>
            <person name="Lucas S."/>
            <person name="Tice H."/>
            <person name="Pitluck S."/>
            <person name="Cheng J.-F."/>
            <person name="Chertkov O."/>
            <person name="Brettin T."/>
            <person name="Han C."/>
            <person name="Detter J.C."/>
            <person name="Bruce D."/>
            <person name="Goodwin L."/>
            <person name="Ivanova N."/>
            <person name="Mavromatis K."/>
            <person name="Pati A."/>
            <person name="Mikhailova N."/>
            <person name="Chen A."/>
            <person name="Palaniappan K."/>
            <person name="Land M."/>
            <person name="Hauser L."/>
            <person name="Chang Y.-J."/>
            <person name="Jeffries C.D."/>
            <person name="Chain P."/>
            <person name="Rohde M."/>
            <person name="Goeker M."/>
            <person name="Bristow J."/>
            <person name="Eisen J.A."/>
            <person name="Markowitz V."/>
            <person name="Hugenholtz P."/>
            <person name="Kyrpides N.C."/>
            <person name="Klenk H.-P."/>
            <person name="Lapidus A."/>
        </authorList>
    </citation>
    <scope>NUCLEOTIDE SEQUENCE [LARGE SCALE GENOMIC DNA]</scope>
    <source>
        <strain evidence="6">DSM 15894 / CECT 5975 / LMG 20990 / XIL07</strain>
    </source>
</reference>
<dbReference type="Proteomes" id="UP000002255">
    <property type="component" value="Chromosome"/>
</dbReference>
<comment type="similarity">
    <text evidence="1">Belongs to the bacterial solute-binding protein 7 family.</text>
</comment>
<name>D1BS02_XYLCX</name>
<organism evidence="5 6">
    <name type="scientific">Xylanimonas cellulosilytica (strain DSM 15894 / JCM 12276 / CECT 5975 / KCTC 9989 / LMG 20990 / NBRC 107835 / XIL07)</name>
    <dbReference type="NCBI Taxonomy" id="446471"/>
    <lineage>
        <taxon>Bacteria</taxon>
        <taxon>Bacillati</taxon>
        <taxon>Actinomycetota</taxon>
        <taxon>Actinomycetes</taxon>
        <taxon>Micrococcales</taxon>
        <taxon>Promicromonosporaceae</taxon>
        <taxon>Xylanimonas</taxon>
    </lineage>
</organism>
<dbReference type="PROSITE" id="PS51257">
    <property type="entry name" value="PROKAR_LIPOPROTEIN"/>
    <property type="match status" value="1"/>
</dbReference>
<dbReference type="Pfam" id="PF03480">
    <property type="entry name" value="DctP"/>
    <property type="match status" value="1"/>
</dbReference>
<feature type="chain" id="PRO_5039485592" evidence="4">
    <location>
        <begin position="34"/>
        <end position="379"/>
    </location>
</feature>
<evidence type="ECO:0000256" key="1">
    <source>
        <dbReference type="ARBA" id="ARBA00009023"/>
    </source>
</evidence>
<gene>
    <name evidence="5" type="ordered locus">Xcel_1463</name>
</gene>
<protein>
    <submittedName>
        <fullName evidence="5">TRAP dicarboxylate transporter-DctP subunit</fullName>
    </submittedName>
</protein>
<evidence type="ECO:0000256" key="3">
    <source>
        <dbReference type="ARBA" id="ARBA00022729"/>
    </source>
</evidence>
<dbReference type="PANTHER" id="PTHR33376:SF7">
    <property type="entry name" value="C4-DICARBOXYLATE-BINDING PROTEIN DCTB"/>
    <property type="match status" value="1"/>
</dbReference>
<dbReference type="OrthoDB" id="8690069at2"/>
<dbReference type="PANTHER" id="PTHR33376">
    <property type="match status" value="1"/>
</dbReference>
<dbReference type="KEGG" id="xce:Xcel_1463"/>
<accession>D1BS02</accession>